<comment type="caution">
    <text evidence="2">The sequence shown here is derived from an EMBL/GenBank/DDBJ whole genome shotgun (WGS) entry which is preliminary data.</text>
</comment>
<accession>A0AAP0LUZ2</accession>
<name>A0AAP0LUZ2_9ROSI</name>
<organism evidence="2 3">
    <name type="scientific">Citrus x changshan-huyou</name>
    <dbReference type="NCBI Taxonomy" id="2935761"/>
    <lineage>
        <taxon>Eukaryota</taxon>
        <taxon>Viridiplantae</taxon>
        <taxon>Streptophyta</taxon>
        <taxon>Embryophyta</taxon>
        <taxon>Tracheophyta</taxon>
        <taxon>Spermatophyta</taxon>
        <taxon>Magnoliopsida</taxon>
        <taxon>eudicotyledons</taxon>
        <taxon>Gunneridae</taxon>
        <taxon>Pentapetalae</taxon>
        <taxon>rosids</taxon>
        <taxon>malvids</taxon>
        <taxon>Sapindales</taxon>
        <taxon>Rutaceae</taxon>
        <taxon>Aurantioideae</taxon>
        <taxon>Citrus</taxon>
    </lineage>
</organism>
<evidence type="ECO:0000256" key="1">
    <source>
        <dbReference type="SAM" id="MobiDB-lite"/>
    </source>
</evidence>
<gene>
    <name evidence="2" type="ORF">WN944_026721</name>
</gene>
<feature type="compositionally biased region" description="Polar residues" evidence="1">
    <location>
        <begin position="31"/>
        <end position="45"/>
    </location>
</feature>
<evidence type="ECO:0000313" key="2">
    <source>
        <dbReference type="EMBL" id="KAK9183568.1"/>
    </source>
</evidence>
<proteinExistence type="predicted"/>
<feature type="compositionally biased region" description="Polar residues" evidence="1">
    <location>
        <begin position="100"/>
        <end position="109"/>
    </location>
</feature>
<dbReference type="Proteomes" id="UP001428341">
    <property type="component" value="Unassembled WGS sequence"/>
</dbReference>
<sequence>MLINEVMSRACNKHIKSDEKYELTIIQAWDESSQPNKPALSSLNDDQPLDCDEGDNIFSICSSDDERQPQHNHINKDNNEFDGVVGNVRSDNEDDGQLSGYETNDNDYSVASDEENDAIR</sequence>
<dbReference type="AlphaFoldDB" id="A0AAP0LUZ2"/>
<feature type="region of interest" description="Disordered" evidence="1">
    <location>
        <begin position="31"/>
        <end position="120"/>
    </location>
</feature>
<reference evidence="2 3" key="1">
    <citation type="submission" date="2024-05" db="EMBL/GenBank/DDBJ databases">
        <title>Haplotype-resolved chromosome-level genome assembly of Huyou (Citrus changshanensis).</title>
        <authorList>
            <person name="Miao C."/>
            <person name="Chen W."/>
            <person name="Wu Y."/>
            <person name="Wang L."/>
            <person name="Zhao S."/>
            <person name="Grierson D."/>
            <person name="Xu C."/>
            <person name="Chen K."/>
        </authorList>
    </citation>
    <scope>NUCLEOTIDE SEQUENCE [LARGE SCALE GENOMIC DNA]</scope>
    <source>
        <strain evidence="2">01-14</strain>
        <tissue evidence="2">Leaf</tissue>
    </source>
</reference>
<feature type="compositionally biased region" description="Basic and acidic residues" evidence="1">
    <location>
        <begin position="64"/>
        <end position="79"/>
    </location>
</feature>
<dbReference type="EMBL" id="JBCGBO010000024">
    <property type="protein sequence ID" value="KAK9183568.1"/>
    <property type="molecule type" value="Genomic_DNA"/>
</dbReference>
<evidence type="ECO:0000313" key="3">
    <source>
        <dbReference type="Proteomes" id="UP001428341"/>
    </source>
</evidence>
<protein>
    <submittedName>
        <fullName evidence="2">Uncharacterized protein</fullName>
    </submittedName>
</protein>
<keyword evidence="3" id="KW-1185">Reference proteome</keyword>